<name>A0A6B8M3H5_9HYPH</name>
<organism evidence="1 2">
    <name type="scientific">Methylocystis parvus</name>
    <dbReference type="NCBI Taxonomy" id="134"/>
    <lineage>
        <taxon>Bacteria</taxon>
        <taxon>Pseudomonadati</taxon>
        <taxon>Pseudomonadota</taxon>
        <taxon>Alphaproteobacteria</taxon>
        <taxon>Hyphomicrobiales</taxon>
        <taxon>Methylocystaceae</taxon>
        <taxon>Methylocystis</taxon>
    </lineage>
</organism>
<dbReference type="Proteomes" id="UP000422569">
    <property type="component" value="Chromosome"/>
</dbReference>
<dbReference type="KEGG" id="mpar:F7D14_13745"/>
<reference evidence="1 2" key="1">
    <citation type="submission" date="2019-09" db="EMBL/GenBank/DDBJ databases">
        <title>Isolation and complete genome sequencing of Methylocystis species.</title>
        <authorList>
            <person name="Rumah B.L."/>
            <person name="Stead C.E."/>
            <person name="Stevens B.C."/>
            <person name="Minton N.P."/>
            <person name="Grosse-Honebrink A."/>
            <person name="Zhang Y."/>
        </authorList>
    </citation>
    <scope>NUCLEOTIDE SEQUENCE [LARGE SCALE GENOMIC DNA]</scope>
    <source>
        <strain evidence="1 2">BRCS2</strain>
    </source>
</reference>
<evidence type="ECO:0000313" key="1">
    <source>
        <dbReference type="EMBL" id="QGM98434.1"/>
    </source>
</evidence>
<evidence type="ECO:0000313" key="2">
    <source>
        <dbReference type="Proteomes" id="UP000422569"/>
    </source>
</evidence>
<protein>
    <submittedName>
        <fullName evidence="1">Terminase small subunit protein</fullName>
    </submittedName>
</protein>
<keyword evidence="2" id="KW-1185">Reference proteome</keyword>
<accession>A0A6B8M3H5</accession>
<proteinExistence type="predicted"/>
<dbReference type="RefSeq" id="WP_016918145.1">
    <property type="nucleotide sequence ID" value="NZ_CP044331.1"/>
</dbReference>
<gene>
    <name evidence="1" type="ORF">F7D14_13745</name>
</gene>
<dbReference type="Gene3D" id="1.10.10.60">
    <property type="entry name" value="Homeodomain-like"/>
    <property type="match status" value="1"/>
</dbReference>
<sequence>MTARKATKKKIGRPTIYTPELAARICAELACGKSLRTVCKANDMPGLETVFRWLREKPDFRDQYAHAKNESADALVEEMLDIADDGSNDWMEVHGKDGESIGWRLNGEHVQRSRLRVDVRKWAASKLKPKKYGERVEMNHGVQPDDPLAALIRSVQGSCFKPVRLSEDRDELDDS</sequence>
<dbReference type="AlphaFoldDB" id="A0A6B8M3H5"/>
<dbReference type="EMBL" id="CP044331">
    <property type="protein sequence ID" value="QGM98434.1"/>
    <property type="molecule type" value="Genomic_DNA"/>
</dbReference>
<dbReference type="InterPro" id="IPR048683">
    <property type="entry name" value="Sf6_terminase"/>
</dbReference>
<dbReference type="Pfam" id="PF20901">
    <property type="entry name" value="Sf6_terminase"/>
    <property type="match status" value="1"/>
</dbReference>